<name>A0A0D6MMJ1_9PROT</name>
<keyword evidence="2" id="KW-1185">Reference proteome</keyword>
<gene>
    <name evidence="1" type="ORF">Tasa_028_033</name>
</gene>
<sequence length="256" mass="27290">MGPARSHAMNTSSRSSVQTLVGQASASLLSVAFLCFASGCAGQHVTHTGFIPDATYARMTHVKDHTDDLVYVNPQMDPRKYQFVAIDPVVWQPVANAPHLSAQAQARMTAAFQTELAAAFRHDLRPATPEACGPCTNAIHIRAAITNIRRSKWYYNAIPVVAGFGAGAFGGGLPPIPPPAPGGASEELLATDAVSGELLIAVATYNNGMPWNMMGQWLPYAHAKRAFHLASLLLDDEFRKAGQAERGDHTAVASSK</sequence>
<dbReference type="Proteomes" id="UP000032679">
    <property type="component" value="Unassembled WGS sequence"/>
</dbReference>
<dbReference type="STRING" id="1231623.Tasa_028_033"/>
<protein>
    <recommendedName>
        <fullName evidence="3">DUF3313 domain-containing protein</fullName>
    </recommendedName>
</protein>
<dbReference type="InterPro" id="IPR021747">
    <property type="entry name" value="DUF3313"/>
</dbReference>
<dbReference type="EMBL" id="BALE01000028">
    <property type="protein sequence ID" value="GAN54666.1"/>
    <property type="molecule type" value="Genomic_DNA"/>
</dbReference>
<dbReference type="AlphaFoldDB" id="A0A0D6MMJ1"/>
<evidence type="ECO:0000313" key="1">
    <source>
        <dbReference type="EMBL" id="GAN54666.1"/>
    </source>
</evidence>
<evidence type="ECO:0008006" key="3">
    <source>
        <dbReference type="Google" id="ProtNLM"/>
    </source>
</evidence>
<evidence type="ECO:0000313" key="2">
    <source>
        <dbReference type="Proteomes" id="UP000032679"/>
    </source>
</evidence>
<dbReference type="Pfam" id="PF11769">
    <property type="entry name" value="DUF3313"/>
    <property type="match status" value="1"/>
</dbReference>
<reference evidence="1 2" key="1">
    <citation type="submission" date="2012-10" db="EMBL/GenBank/DDBJ databases">
        <title>Genome sequencing of Tanticharoenia sakaeratensis NBRC 103193.</title>
        <authorList>
            <person name="Azuma Y."/>
            <person name="Hadano H."/>
            <person name="Hirakawa H."/>
            <person name="Matsushita K."/>
        </authorList>
    </citation>
    <scope>NUCLEOTIDE SEQUENCE [LARGE SCALE GENOMIC DNA]</scope>
    <source>
        <strain evidence="1 2">NBRC 103193</strain>
    </source>
</reference>
<comment type="caution">
    <text evidence="1">The sequence shown here is derived from an EMBL/GenBank/DDBJ whole genome shotgun (WGS) entry which is preliminary data.</text>
</comment>
<accession>A0A0D6MMJ1</accession>
<organism evidence="1 2">
    <name type="scientific">Tanticharoenia sakaeratensis NBRC 103193</name>
    <dbReference type="NCBI Taxonomy" id="1231623"/>
    <lineage>
        <taxon>Bacteria</taxon>
        <taxon>Pseudomonadati</taxon>
        <taxon>Pseudomonadota</taxon>
        <taxon>Alphaproteobacteria</taxon>
        <taxon>Acetobacterales</taxon>
        <taxon>Acetobacteraceae</taxon>
        <taxon>Tanticharoenia</taxon>
    </lineage>
</organism>
<proteinExistence type="predicted"/>